<dbReference type="SUPFAM" id="SSF46785">
    <property type="entry name" value="Winged helix' DNA-binding domain"/>
    <property type="match status" value="1"/>
</dbReference>
<dbReference type="PROSITE" id="PS50949">
    <property type="entry name" value="HTH_GNTR"/>
    <property type="match status" value="1"/>
</dbReference>
<evidence type="ECO:0000256" key="2">
    <source>
        <dbReference type="ARBA" id="ARBA00023125"/>
    </source>
</evidence>
<dbReference type="PANTHER" id="PTHR43537:SF24">
    <property type="entry name" value="GLUCONATE OPERON TRANSCRIPTIONAL REPRESSOR"/>
    <property type="match status" value="1"/>
</dbReference>
<protein>
    <submittedName>
        <fullName evidence="5">GntR family transcriptional regulator</fullName>
    </submittedName>
</protein>
<sequence>MSDTPKRHMKDVIYDAYLGRIQRGELTPDDRLVDTAIAAEFEVSRMPVRDALMRLTHEGYLASTTRGFTLPTLEPRQILEIFELRRLLEPRAAALATHELTADDFERMQQAVTLSESTLETGDIEALYRASEDIRRTWVMAVPNAELRDTIQRYMVQIQAVRMATLRDTQAHRVLVAFHRRMLETFKSRRSADVELLLTRFVLAGEDSYLRVSGNEAGTE</sequence>
<keyword evidence="1" id="KW-0805">Transcription regulation</keyword>
<dbReference type="InterPro" id="IPR036390">
    <property type="entry name" value="WH_DNA-bd_sf"/>
</dbReference>
<dbReference type="Pfam" id="PF00392">
    <property type="entry name" value="GntR"/>
    <property type="match status" value="1"/>
</dbReference>
<gene>
    <name evidence="5" type="ORF">PXK24_12490</name>
</gene>
<keyword evidence="2" id="KW-0238">DNA-binding</keyword>
<dbReference type="SMART" id="SM00345">
    <property type="entry name" value="HTH_GNTR"/>
    <property type="match status" value="1"/>
</dbReference>
<evidence type="ECO:0000313" key="5">
    <source>
        <dbReference type="EMBL" id="MDE4166514.1"/>
    </source>
</evidence>
<accession>A0ABD4XB01</accession>
<name>A0ABD4XB01_9RHOB</name>
<dbReference type="InterPro" id="IPR000524">
    <property type="entry name" value="Tscrpt_reg_HTH_GntR"/>
</dbReference>
<dbReference type="AlphaFoldDB" id="A0ABD4XB01"/>
<dbReference type="InterPro" id="IPR011711">
    <property type="entry name" value="GntR_C"/>
</dbReference>
<dbReference type="SMART" id="SM00895">
    <property type="entry name" value="FCD"/>
    <property type="match status" value="1"/>
</dbReference>
<keyword evidence="3" id="KW-0804">Transcription</keyword>
<dbReference type="InterPro" id="IPR036388">
    <property type="entry name" value="WH-like_DNA-bd_sf"/>
</dbReference>
<evidence type="ECO:0000256" key="3">
    <source>
        <dbReference type="ARBA" id="ARBA00023163"/>
    </source>
</evidence>
<dbReference type="Gene3D" id="1.10.10.10">
    <property type="entry name" value="Winged helix-like DNA-binding domain superfamily/Winged helix DNA-binding domain"/>
    <property type="match status" value="1"/>
</dbReference>
<comment type="caution">
    <text evidence="5">The sequence shown here is derived from an EMBL/GenBank/DDBJ whole genome shotgun (WGS) entry which is preliminary data.</text>
</comment>
<evidence type="ECO:0000259" key="4">
    <source>
        <dbReference type="PROSITE" id="PS50949"/>
    </source>
</evidence>
<dbReference type="Gene3D" id="1.20.120.530">
    <property type="entry name" value="GntR ligand-binding domain-like"/>
    <property type="match status" value="1"/>
</dbReference>
<dbReference type="InterPro" id="IPR008920">
    <property type="entry name" value="TF_FadR/GntR_C"/>
</dbReference>
<dbReference type="GO" id="GO:0003677">
    <property type="term" value="F:DNA binding"/>
    <property type="evidence" value="ECO:0007669"/>
    <property type="project" value="UniProtKB-KW"/>
</dbReference>
<evidence type="ECO:0000256" key="1">
    <source>
        <dbReference type="ARBA" id="ARBA00023015"/>
    </source>
</evidence>
<dbReference type="PANTHER" id="PTHR43537">
    <property type="entry name" value="TRANSCRIPTIONAL REGULATOR, GNTR FAMILY"/>
    <property type="match status" value="1"/>
</dbReference>
<dbReference type="SUPFAM" id="SSF48008">
    <property type="entry name" value="GntR ligand-binding domain-like"/>
    <property type="match status" value="1"/>
</dbReference>
<dbReference type="Proteomes" id="UP001218364">
    <property type="component" value="Unassembled WGS sequence"/>
</dbReference>
<dbReference type="Pfam" id="PF07729">
    <property type="entry name" value="FCD"/>
    <property type="match status" value="1"/>
</dbReference>
<dbReference type="EMBL" id="JARCJK010000005">
    <property type="protein sequence ID" value="MDE4166514.1"/>
    <property type="molecule type" value="Genomic_DNA"/>
</dbReference>
<evidence type="ECO:0000313" key="6">
    <source>
        <dbReference type="Proteomes" id="UP001218364"/>
    </source>
</evidence>
<proteinExistence type="predicted"/>
<feature type="domain" description="HTH gntR-type" evidence="4">
    <location>
        <begin position="7"/>
        <end position="73"/>
    </location>
</feature>
<organism evidence="5 6">
    <name type="scientific">Phaeobacter gallaeciensis</name>
    <dbReference type="NCBI Taxonomy" id="60890"/>
    <lineage>
        <taxon>Bacteria</taxon>
        <taxon>Pseudomonadati</taxon>
        <taxon>Pseudomonadota</taxon>
        <taxon>Alphaproteobacteria</taxon>
        <taxon>Rhodobacterales</taxon>
        <taxon>Roseobacteraceae</taxon>
        <taxon>Phaeobacter</taxon>
    </lineage>
</organism>
<reference evidence="5 6" key="1">
    <citation type="submission" date="2023-02" db="EMBL/GenBank/DDBJ databases">
        <title>Population genomics of bacteria associated with diatom.</title>
        <authorList>
            <person name="Xie J."/>
            <person name="Wang H."/>
        </authorList>
    </citation>
    <scope>NUCLEOTIDE SEQUENCE [LARGE SCALE GENOMIC DNA]</scope>
    <source>
        <strain evidence="5 6">PT47_8</strain>
    </source>
</reference>
<dbReference type="RefSeq" id="WP_274839757.1">
    <property type="nucleotide sequence ID" value="NZ_JARCJF010000005.1"/>
</dbReference>